<organism evidence="2 3">
    <name type="scientific">Actibacterium naphthalenivorans</name>
    <dbReference type="NCBI Taxonomy" id="1614693"/>
    <lineage>
        <taxon>Bacteria</taxon>
        <taxon>Pseudomonadati</taxon>
        <taxon>Pseudomonadota</taxon>
        <taxon>Alphaproteobacteria</taxon>
        <taxon>Rhodobacterales</taxon>
        <taxon>Roseobacteraceae</taxon>
        <taxon>Actibacterium</taxon>
    </lineage>
</organism>
<keyword evidence="1" id="KW-0472">Membrane</keyword>
<evidence type="ECO:0000313" key="2">
    <source>
        <dbReference type="EMBL" id="MBB4022520.1"/>
    </source>
</evidence>
<dbReference type="SUPFAM" id="SSF103481">
    <property type="entry name" value="Multidrug resistance efflux transporter EmrE"/>
    <property type="match status" value="1"/>
</dbReference>
<reference evidence="2" key="1">
    <citation type="submission" date="2020-08" db="EMBL/GenBank/DDBJ databases">
        <title>Genomic Encyclopedia of Type Strains, Phase IV (KMG-IV): sequencing the most valuable type-strain genomes for metagenomic binning, comparative biology and taxonomic classification.</title>
        <authorList>
            <person name="Goeker M."/>
        </authorList>
    </citation>
    <scope>NUCLEOTIDE SEQUENCE [LARGE SCALE GENOMIC DNA]</scope>
    <source>
        <strain evidence="2">DSM 105040</strain>
    </source>
</reference>
<dbReference type="InterPro" id="IPR037185">
    <property type="entry name" value="EmrE-like"/>
</dbReference>
<protein>
    <submittedName>
        <fullName evidence="2">Putative membrane protein</fullName>
    </submittedName>
</protein>
<keyword evidence="1" id="KW-0812">Transmembrane</keyword>
<keyword evidence="3" id="KW-1185">Reference proteome</keyword>
<keyword evidence="1" id="KW-1133">Transmembrane helix</keyword>
<dbReference type="RefSeq" id="WP_054539722.1">
    <property type="nucleotide sequence ID" value="NZ_JACIEQ010000003.1"/>
</dbReference>
<gene>
    <name evidence="2" type="ORF">GGR17_002339</name>
</gene>
<comment type="caution">
    <text evidence="2">The sequence shown here is derived from an EMBL/GenBank/DDBJ whole genome shotgun (WGS) entry which is preliminary data.</text>
</comment>
<dbReference type="Gene3D" id="1.10.3730.20">
    <property type="match status" value="1"/>
</dbReference>
<proteinExistence type="predicted"/>
<feature type="transmembrane region" description="Helical" evidence="1">
    <location>
        <begin position="86"/>
        <end position="103"/>
    </location>
</feature>
<evidence type="ECO:0000313" key="3">
    <source>
        <dbReference type="Proteomes" id="UP000585681"/>
    </source>
</evidence>
<dbReference type="EMBL" id="JACIEQ010000003">
    <property type="protein sequence ID" value="MBB4022520.1"/>
    <property type="molecule type" value="Genomic_DNA"/>
</dbReference>
<evidence type="ECO:0000256" key="1">
    <source>
        <dbReference type="SAM" id="Phobius"/>
    </source>
</evidence>
<accession>A0A840CBM2</accession>
<name>A0A840CBM2_9RHOB</name>
<dbReference type="Proteomes" id="UP000585681">
    <property type="component" value="Unassembled WGS sequence"/>
</dbReference>
<sequence>MMAMSWLSLLASSGGFAGGSYFLKRYADLGMLTDLGYAFAIFALSNLIYAQVLSKGLGQGAAMSSMTHLILMSVLGVTVFGERLSYHQVAGLMFALCSIWLFAQSARMTAG</sequence>
<dbReference type="AlphaFoldDB" id="A0A840CBM2"/>
<feature type="transmembrane region" description="Helical" evidence="1">
    <location>
        <begin position="35"/>
        <end position="53"/>
    </location>
</feature>